<comment type="subcellular location">
    <subcellularLocation>
        <location evidence="1">Cytoplasm</location>
        <location evidence="1">Cytosol</location>
    </subcellularLocation>
</comment>
<keyword evidence="4" id="KW-0396">Initiation factor</keyword>
<evidence type="ECO:0000256" key="10">
    <source>
        <dbReference type="SAM" id="MobiDB-lite"/>
    </source>
</evidence>
<protein>
    <recommendedName>
        <fullName evidence="6">Translation initiation factor eIF2B subunit delta</fullName>
    </recommendedName>
    <alternativeName>
        <fullName evidence="7">eIF2B GDP-GTP exchange factor subunit delta</fullName>
    </alternativeName>
</protein>
<feature type="compositionally biased region" description="Basic and acidic residues" evidence="10">
    <location>
        <begin position="25"/>
        <end position="39"/>
    </location>
</feature>
<feature type="region of interest" description="Disordered" evidence="10">
    <location>
        <begin position="1"/>
        <end position="81"/>
    </location>
</feature>
<dbReference type="InterPro" id="IPR042529">
    <property type="entry name" value="IF_2B-like_C"/>
</dbReference>
<evidence type="ECO:0000256" key="5">
    <source>
        <dbReference type="ARBA" id="ARBA00022917"/>
    </source>
</evidence>
<feature type="compositionally biased region" description="Polar residues" evidence="10">
    <location>
        <begin position="71"/>
        <end position="81"/>
    </location>
</feature>
<comment type="subunit">
    <text evidence="8">Component of the translation initiation factor 2B (eIF2B) complex which is a heterodecamer of two sets of five different subunits: alpha, beta, gamma, delta and epsilon. Subunits alpha, beta and delta comprise a regulatory subcomplex and subunits epsilon and gamma comprise a catalytic subcomplex. Within the complex, the hexameric regulatory complex resides at the center, with the two heterodimeric catalytic subcomplexes bound on opposite sides.</text>
</comment>
<dbReference type="SUPFAM" id="SSF100950">
    <property type="entry name" value="NagB/RpiA/CoA transferase-like"/>
    <property type="match status" value="1"/>
</dbReference>
<feature type="compositionally biased region" description="Basic residues" evidence="10">
    <location>
        <begin position="40"/>
        <end position="51"/>
    </location>
</feature>
<evidence type="ECO:0000256" key="4">
    <source>
        <dbReference type="ARBA" id="ARBA00022540"/>
    </source>
</evidence>
<dbReference type="PANTHER" id="PTHR10233:SF14">
    <property type="entry name" value="TRANSLATION INITIATION FACTOR EIF-2B SUBUNIT DELTA"/>
    <property type="match status" value="1"/>
</dbReference>
<evidence type="ECO:0000256" key="9">
    <source>
        <dbReference type="RuleBase" id="RU003814"/>
    </source>
</evidence>
<evidence type="ECO:0000313" key="11">
    <source>
        <dbReference type="EMBL" id="CAL8135754.1"/>
    </source>
</evidence>
<comment type="similarity">
    <text evidence="2 9">Belongs to the eIF-2B alpha/beta/delta subunits family.</text>
</comment>
<gene>
    <name evidence="11" type="ORF">ODALV1_LOCUS26125</name>
</gene>
<dbReference type="Gene3D" id="3.40.50.10470">
    <property type="entry name" value="Translation initiation factor eif-2b, domain 2"/>
    <property type="match status" value="1"/>
</dbReference>
<organism evidence="11 12">
    <name type="scientific">Orchesella dallaii</name>
    <dbReference type="NCBI Taxonomy" id="48710"/>
    <lineage>
        <taxon>Eukaryota</taxon>
        <taxon>Metazoa</taxon>
        <taxon>Ecdysozoa</taxon>
        <taxon>Arthropoda</taxon>
        <taxon>Hexapoda</taxon>
        <taxon>Collembola</taxon>
        <taxon>Entomobryomorpha</taxon>
        <taxon>Entomobryoidea</taxon>
        <taxon>Orchesellidae</taxon>
        <taxon>Orchesellinae</taxon>
        <taxon>Orchesella</taxon>
    </lineage>
</organism>
<name>A0ABP1RU86_9HEXA</name>
<evidence type="ECO:0000256" key="1">
    <source>
        <dbReference type="ARBA" id="ARBA00004514"/>
    </source>
</evidence>
<dbReference type="EMBL" id="CAXLJM020000109">
    <property type="protein sequence ID" value="CAL8135754.1"/>
    <property type="molecule type" value="Genomic_DNA"/>
</dbReference>
<evidence type="ECO:0000256" key="2">
    <source>
        <dbReference type="ARBA" id="ARBA00007251"/>
    </source>
</evidence>
<dbReference type="InterPro" id="IPR000649">
    <property type="entry name" value="IF-2B-related"/>
</dbReference>
<evidence type="ECO:0000256" key="7">
    <source>
        <dbReference type="ARBA" id="ARBA00044356"/>
    </source>
</evidence>
<proteinExistence type="inferred from homology"/>
<keyword evidence="12" id="KW-1185">Reference proteome</keyword>
<evidence type="ECO:0000256" key="6">
    <source>
        <dbReference type="ARBA" id="ARBA00044147"/>
    </source>
</evidence>
<keyword evidence="5" id="KW-0648">Protein biosynthesis</keyword>
<dbReference type="Proteomes" id="UP001642540">
    <property type="component" value="Unassembled WGS sequence"/>
</dbReference>
<dbReference type="Pfam" id="PF01008">
    <property type="entry name" value="IF-2B"/>
    <property type="match status" value="1"/>
</dbReference>
<evidence type="ECO:0000256" key="8">
    <source>
        <dbReference type="ARBA" id="ARBA00046432"/>
    </source>
</evidence>
<evidence type="ECO:0000313" key="12">
    <source>
        <dbReference type="Proteomes" id="UP001642540"/>
    </source>
</evidence>
<evidence type="ECO:0000256" key="3">
    <source>
        <dbReference type="ARBA" id="ARBA00022490"/>
    </source>
</evidence>
<dbReference type="InterPro" id="IPR037171">
    <property type="entry name" value="NagB/RpiA_transferase-like"/>
</dbReference>
<reference evidence="11 12" key="1">
    <citation type="submission" date="2024-08" db="EMBL/GenBank/DDBJ databases">
        <authorList>
            <person name="Cucini C."/>
            <person name="Frati F."/>
        </authorList>
    </citation>
    <scope>NUCLEOTIDE SEQUENCE [LARGE SCALE GENOMIC DNA]</scope>
</reference>
<comment type="caution">
    <text evidence="11">The sequence shown here is derived from an EMBL/GenBank/DDBJ whole genome shotgun (WGS) entry which is preliminary data.</text>
</comment>
<sequence length="455" mass="49905">MIANKMNQAESKKSGSLPRPPPSEDISRDDVRAQREAKKLAKVARKNKSFKGKLANPPTSTSENEHPVVPSTAQKSLKTGTTSRALEVKPAEANPSSPSVSIGVSADLLKSDSASSSVIHSLFKPKKGKELAQSNVSKLYPPFYNVGLKVRNNVIRGANSQCVKLLDAIKDYVRCYDVPPGTTFKHGLFADLEGNMKNLKTVCPFSISMSNAVQFLLFYLHDMPDDDGKVIDFKNEILDVIDQYIVEKIEKAVEAIVLYGLEKINDGDKIMVYSITEALMSLLVKAAEDGISYELILIQTRETKVELADLLEKLKKPTSDQTVRVSAVNFSSALYKIRSCSKLLIGGHGLFTNGGVMAQSGSGQLALVADTYNKPVVFLCETFKFCDRSPLDFLPLEEYMPEQFQTEDDFLEPKLIYDVTPSNLVTVVITDIDMLPSNGLAATLRVQEGGTPAKL</sequence>
<keyword evidence="3" id="KW-0963">Cytoplasm</keyword>
<dbReference type="PANTHER" id="PTHR10233">
    <property type="entry name" value="TRANSLATION INITIATION FACTOR EIF-2B"/>
    <property type="match status" value="1"/>
</dbReference>
<accession>A0ABP1RU86</accession>